<reference evidence="1 2" key="1">
    <citation type="submission" date="2012-11" db="EMBL/GenBank/DDBJ databases">
        <authorList>
            <person name="Huguet-Tapia J.C."/>
            <person name="Durkin A.S."/>
            <person name="Pettis G.S."/>
            <person name="Badger J.H."/>
        </authorList>
    </citation>
    <scope>NUCLEOTIDE SEQUENCE [LARGE SCALE GENOMIC DNA]</scope>
    <source>
        <strain evidence="1 2">91-03</strain>
    </source>
</reference>
<proteinExistence type="predicted"/>
<gene>
    <name evidence="1" type="ORF">STRIP9103_05451</name>
</gene>
<name>L1KY43_9ACTN</name>
<dbReference type="Proteomes" id="UP000010411">
    <property type="component" value="Unassembled WGS sequence"/>
</dbReference>
<dbReference type="AlphaFoldDB" id="L1KY43"/>
<protein>
    <submittedName>
        <fullName evidence="1">Uncharacterized protein</fullName>
    </submittedName>
</protein>
<accession>L1KY43</accession>
<comment type="caution">
    <text evidence="1">The sequence shown here is derived from an EMBL/GenBank/DDBJ whole genome shotgun (WGS) entry which is preliminary data.</text>
</comment>
<sequence length="38" mass="3928">RCGRVRTLPSRWIANLAVGSRAAGAMGEGGAAAPCMRR</sequence>
<feature type="non-terminal residue" evidence="1">
    <location>
        <position position="1"/>
    </location>
</feature>
<keyword evidence="2" id="KW-1185">Reference proteome</keyword>
<evidence type="ECO:0000313" key="2">
    <source>
        <dbReference type="Proteomes" id="UP000010411"/>
    </source>
</evidence>
<evidence type="ECO:0000313" key="1">
    <source>
        <dbReference type="EMBL" id="EKX65400.1"/>
    </source>
</evidence>
<dbReference type="EMBL" id="AEJC01000293">
    <property type="protein sequence ID" value="EKX65400.1"/>
    <property type="molecule type" value="Genomic_DNA"/>
</dbReference>
<organism evidence="1 2">
    <name type="scientific">Streptomyces ipomoeae 91-03</name>
    <dbReference type="NCBI Taxonomy" id="698759"/>
    <lineage>
        <taxon>Bacteria</taxon>
        <taxon>Bacillati</taxon>
        <taxon>Actinomycetota</taxon>
        <taxon>Actinomycetes</taxon>
        <taxon>Kitasatosporales</taxon>
        <taxon>Streptomycetaceae</taxon>
        <taxon>Streptomyces</taxon>
    </lineage>
</organism>